<evidence type="ECO:0000256" key="6">
    <source>
        <dbReference type="SAM" id="Phobius"/>
    </source>
</evidence>
<dbReference type="CDD" id="cd16379">
    <property type="entry name" value="YitT_C_like"/>
    <property type="match status" value="1"/>
</dbReference>
<evidence type="ECO:0000259" key="7">
    <source>
        <dbReference type="Pfam" id="PF10035"/>
    </source>
</evidence>
<keyword evidence="5 6" id="KW-0472">Membrane</keyword>
<dbReference type="InterPro" id="IPR015867">
    <property type="entry name" value="N-reg_PII/ATP_PRibTrfase_C"/>
</dbReference>
<proteinExistence type="predicted"/>
<dbReference type="InterPro" id="IPR003740">
    <property type="entry name" value="YitT"/>
</dbReference>
<evidence type="ECO:0000256" key="3">
    <source>
        <dbReference type="ARBA" id="ARBA00022692"/>
    </source>
</evidence>
<comment type="caution">
    <text evidence="8">The sequence shown here is derived from an EMBL/GenBank/DDBJ whole genome shotgun (WGS) entry which is preliminary data.</text>
</comment>
<feature type="transmembrane region" description="Helical" evidence="6">
    <location>
        <begin position="95"/>
        <end position="116"/>
    </location>
</feature>
<dbReference type="Proteomes" id="UP000823634">
    <property type="component" value="Unassembled WGS sequence"/>
</dbReference>
<protein>
    <submittedName>
        <fullName evidence="8">YitT family protein</fullName>
    </submittedName>
</protein>
<dbReference type="AlphaFoldDB" id="A0A9D9DH82"/>
<dbReference type="Pfam" id="PF02588">
    <property type="entry name" value="YitT_membrane"/>
    <property type="match status" value="1"/>
</dbReference>
<feature type="transmembrane region" description="Helical" evidence="6">
    <location>
        <begin position="26"/>
        <end position="48"/>
    </location>
</feature>
<evidence type="ECO:0000313" key="9">
    <source>
        <dbReference type="Proteomes" id="UP000823634"/>
    </source>
</evidence>
<accession>A0A9D9DH82</accession>
<keyword evidence="4 6" id="KW-1133">Transmembrane helix</keyword>
<feature type="transmembrane region" description="Helical" evidence="6">
    <location>
        <begin position="208"/>
        <end position="226"/>
    </location>
</feature>
<evidence type="ECO:0000256" key="1">
    <source>
        <dbReference type="ARBA" id="ARBA00004651"/>
    </source>
</evidence>
<dbReference type="Pfam" id="PF10035">
    <property type="entry name" value="DUF2179"/>
    <property type="match status" value="1"/>
</dbReference>
<gene>
    <name evidence="8" type="ORF">IAC61_05255</name>
</gene>
<dbReference type="PANTHER" id="PTHR33545:SF5">
    <property type="entry name" value="UPF0750 MEMBRANE PROTEIN YITT"/>
    <property type="match status" value="1"/>
</dbReference>
<evidence type="ECO:0000256" key="4">
    <source>
        <dbReference type="ARBA" id="ARBA00022989"/>
    </source>
</evidence>
<dbReference type="PANTHER" id="PTHR33545">
    <property type="entry name" value="UPF0750 MEMBRANE PROTEIN YITT-RELATED"/>
    <property type="match status" value="1"/>
</dbReference>
<sequence>MFKRSLQSRITDFLYDHSKLKGTLNWGYAVLLCTLSALIFTIGYKFFLVPRDLITEADHFRLVSGGASGVSQTVIMALELIPGSFSDLISENEDFVYSILYFAVNVPIVILAWFGIGKRFTIITLLNIVEISLFTNLLSIEAIEDTIIRPVSQFIDDYGGGLLSRAIFAGVCTGLSSALTFKVDASSGGIDVISYYIALKKSTLVGKYSAYLNGGILIVYTILSATKVGWGEKASLEIVSSALFSIIYLIVTMVVIDMINLRNKKMKVEVVTDKPELVQVLMANIPHGATIIHGEGAFSGQQKTIIEMVISSYEVNQTVKIIRETDPATFVQVTELKQVYGHFFIKPIK</sequence>
<dbReference type="Gene3D" id="3.30.70.120">
    <property type="match status" value="1"/>
</dbReference>
<organism evidence="8 9">
    <name type="scientific">Candidatus Alloenteromonas pullistercoris</name>
    <dbReference type="NCBI Taxonomy" id="2840785"/>
    <lineage>
        <taxon>Bacteria</taxon>
        <taxon>Bacillati</taxon>
        <taxon>Bacillota</taxon>
        <taxon>Bacillota incertae sedis</taxon>
        <taxon>Candidatus Alloenteromonas</taxon>
    </lineage>
</organism>
<dbReference type="InterPro" id="IPR019264">
    <property type="entry name" value="DUF2179"/>
</dbReference>
<evidence type="ECO:0000256" key="5">
    <source>
        <dbReference type="ARBA" id="ARBA00023136"/>
    </source>
</evidence>
<keyword evidence="2" id="KW-1003">Cell membrane</keyword>
<feature type="domain" description="DUF2179" evidence="7">
    <location>
        <begin position="287"/>
        <end position="341"/>
    </location>
</feature>
<dbReference type="InterPro" id="IPR051461">
    <property type="entry name" value="UPF0750_membrane"/>
</dbReference>
<name>A0A9D9DH82_9FIRM</name>
<dbReference type="EMBL" id="JADINA010000033">
    <property type="protein sequence ID" value="MBO8426703.1"/>
    <property type="molecule type" value="Genomic_DNA"/>
</dbReference>
<evidence type="ECO:0000313" key="8">
    <source>
        <dbReference type="EMBL" id="MBO8426703.1"/>
    </source>
</evidence>
<evidence type="ECO:0000256" key="2">
    <source>
        <dbReference type="ARBA" id="ARBA00022475"/>
    </source>
</evidence>
<comment type="subcellular location">
    <subcellularLocation>
        <location evidence="1">Cell membrane</location>
        <topology evidence="1">Multi-pass membrane protein</topology>
    </subcellularLocation>
</comment>
<reference evidence="8" key="1">
    <citation type="submission" date="2020-10" db="EMBL/GenBank/DDBJ databases">
        <authorList>
            <person name="Gilroy R."/>
        </authorList>
    </citation>
    <scope>NUCLEOTIDE SEQUENCE</scope>
    <source>
        <strain evidence="8">17113</strain>
    </source>
</reference>
<feature type="transmembrane region" description="Helical" evidence="6">
    <location>
        <begin position="238"/>
        <end position="259"/>
    </location>
</feature>
<reference evidence="8" key="2">
    <citation type="journal article" date="2021" name="PeerJ">
        <title>Extensive microbial diversity within the chicken gut microbiome revealed by metagenomics and culture.</title>
        <authorList>
            <person name="Gilroy R."/>
            <person name="Ravi A."/>
            <person name="Getino M."/>
            <person name="Pursley I."/>
            <person name="Horton D.L."/>
            <person name="Alikhan N.F."/>
            <person name="Baker D."/>
            <person name="Gharbi K."/>
            <person name="Hall N."/>
            <person name="Watson M."/>
            <person name="Adriaenssens E.M."/>
            <person name="Foster-Nyarko E."/>
            <person name="Jarju S."/>
            <person name="Secka A."/>
            <person name="Antonio M."/>
            <person name="Oren A."/>
            <person name="Chaudhuri R.R."/>
            <person name="La Ragione R."/>
            <person name="Hildebrand F."/>
            <person name="Pallen M.J."/>
        </authorList>
    </citation>
    <scope>NUCLEOTIDE SEQUENCE</scope>
    <source>
        <strain evidence="8">17113</strain>
    </source>
</reference>
<dbReference type="GO" id="GO:0005886">
    <property type="term" value="C:plasma membrane"/>
    <property type="evidence" value="ECO:0007669"/>
    <property type="project" value="UniProtKB-SubCell"/>
</dbReference>
<keyword evidence="3 6" id="KW-0812">Transmembrane</keyword>